<keyword evidence="3" id="KW-0732">Signal</keyword>
<dbReference type="OrthoDB" id="9803988at2"/>
<dbReference type="PIRSF" id="PIRSF002741">
    <property type="entry name" value="MppA"/>
    <property type="match status" value="1"/>
</dbReference>
<gene>
    <name evidence="5" type="ORF">AUP44_27130</name>
</gene>
<proteinExistence type="inferred from homology"/>
<comment type="similarity">
    <text evidence="2">Belongs to the bacterial solute-binding protein 5 family.</text>
</comment>
<dbReference type="InterPro" id="IPR030678">
    <property type="entry name" value="Peptide/Ni-bd"/>
</dbReference>
<dbReference type="PROSITE" id="PS51318">
    <property type="entry name" value="TAT"/>
    <property type="match status" value="1"/>
</dbReference>
<evidence type="ECO:0000256" key="2">
    <source>
        <dbReference type="ARBA" id="ARBA00005695"/>
    </source>
</evidence>
<protein>
    <submittedName>
        <fullName evidence="5">ABC transporter substrate-binding protein</fullName>
    </submittedName>
</protein>
<evidence type="ECO:0000256" key="1">
    <source>
        <dbReference type="ARBA" id="ARBA00004418"/>
    </source>
</evidence>
<dbReference type="Gene3D" id="3.10.105.10">
    <property type="entry name" value="Dipeptide-binding Protein, Domain 3"/>
    <property type="match status" value="1"/>
</dbReference>
<dbReference type="Gene3D" id="3.90.76.10">
    <property type="entry name" value="Dipeptide-binding Protein, Domain 1"/>
    <property type="match status" value="1"/>
</dbReference>
<comment type="caution">
    <text evidence="5">The sequence shown here is derived from an EMBL/GenBank/DDBJ whole genome shotgun (WGS) entry which is preliminary data.</text>
</comment>
<dbReference type="InterPro" id="IPR000914">
    <property type="entry name" value="SBP_5_dom"/>
</dbReference>
<comment type="subcellular location">
    <subcellularLocation>
        <location evidence="1">Periplasm</location>
    </subcellularLocation>
</comment>
<dbReference type="SUPFAM" id="SSF53850">
    <property type="entry name" value="Periplasmic binding protein-like II"/>
    <property type="match status" value="1"/>
</dbReference>
<dbReference type="InterPro" id="IPR006311">
    <property type="entry name" value="TAT_signal"/>
</dbReference>
<dbReference type="GO" id="GO:0030288">
    <property type="term" value="C:outer membrane-bounded periplasmic space"/>
    <property type="evidence" value="ECO:0007669"/>
    <property type="project" value="UniProtKB-ARBA"/>
</dbReference>
<feature type="domain" description="Solute-binding protein family 5" evidence="4">
    <location>
        <begin position="88"/>
        <end position="453"/>
    </location>
</feature>
<dbReference type="Gene3D" id="3.40.190.10">
    <property type="entry name" value="Periplasmic binding protein-like II"/>
    <property type="match status" value="1"/>
</dbReference>
<evidence type="ECO:0000256" key="3">
    <source>
        <dbReference type="ARBA" id="ARBA00022729"/>
    </source>
</evidence>
<name>A0A162L3G1_9PROT</name>
<dbReference type="EMBL" id="LPZR01000127">
    <property type="protein sequence ID" value="KYO53092.1"/>
    <property type="molecule type" value="Genomic_DNA"/>
</dbReference>
<organism evidence="5 6">
    <name type="scientific">Tistrella mobilis</name>
    <dbReference type="NCBI Taxonomy" id="171437"/>
    <lineage>
        <taxon>Bacteria</taxon>
        <taxon>Pseudomonadati</taxon>
        <taxon>Pseudomonadota</taxon>
        <taxon>Alphaproteobacteria</taxon>
        <taxon>Geminicoccales</taxon>
        <taxon>Geminicoccaceae</taxon>
        <taxon>Tistrella</taxon>
    </lineage>
</organism>
<dbReference type="Pfam" id="PF00496">
    <property type="entry name" value="SBP_bac_5"/>
    <property type="match status" value="1"/>
</dbReference>
<dbReference type="CDD" id="cd08513">
    <property type="entry name" value="PBP2_thermophilic_Hb8_like"/>
    <property type="match status" value="1"/>
</dbReference>
<dbReference type="GO" id="GO:1904680">
    <property type="term" value="F:peptide transmembrane transporter activity"/>
    <property type="evidence" value="ECO:0007669"/>
    <property type="project" value="TreeGrafter"/>
</dbReference>
<evidence type="ECO:0000259" key="4">
    <source>
        <dbReference type="Pfam" id="PF00496"/>
    </source>
</evidence>
<evidence type="ECO:0000313" key="5">
    <source>
        <dbReference type="EMBL" id="KYO53092.1"/>
    </source>
</evidence>
<dbReference type="RefSeq" id="WP_062763776.1">
    <property type="nucleotide sequence ID" value="NZ_CP121027.1"/>
</dbReference>
<dbReference type="PANTHER" id="PTHR30290:SF38">
    <property type="entry name" value="D,D-DIPEPTIDE-BINDING PERIPLASMIC PROTEIN DDPA-RELATED"/>
    <property type="match status" value="1"/>
</dbReference>
<reference evidence="5 6" key="1">
    <citation type="submission" date="2015-12" db="EMBL/GenBank/DDBJ databases">
        <title>Genome sequence of Tistrella mobilis MCCC 1A02139.</title>
        <authorList>
            <person name="Lu L."/>
            <person name="Lai Q."/>
            <person name="Shao Z."/>
            <person name="Qian P."/>
        </authorList>
    </citation>
    <scope>NUCLEOTIDE SEQUENCE [LARGE SCALE GENOMIC DNA]</scope>
    <source>
        <strain evidence="5 6">MCCC 1A02139</strain>
    </source>
</reference>
<accession>A0A162L3G1</accession>
<dbReference type="InterPro" id="IPR039424">
    <property type="entry name" value="SBP_5"/>
</dbReference>
<dbReference type="AlphaFoldDB" id="A0A162L3G1"/>
<dbReference type="Proteomes" id="UP000075787">
    <property type="component" value="Unassembled WGS sequence"/>
</dbReference>
<dbReference type="GO" id="GO:0015833">
    <property type="term" value="P:peptide transport"/>
    <property type="evidence" value="ECO:0007669"/>
    <property type="project" value="TreeGrafter"/>
</dbReference>
<dbReference type="GeneID" id="97242538"/>
<sequence>MQTPSLSKRSFLKLSAAAGVAGAVGGMAAGPFRALAAGPEPRPGGQVIAGISQEPTVFNPLMPGSEYDQGIWWQVFSTLWYIDADGTIVPDLAVDLPTVANGGLSADGRIWKIRLRKGVTWHDGTPFTAHDVKYTLDLINNPDFRVRNRVGHSLLRNVTVTADDEIQWVLSEPFAPYMSVLSLTFIVPRHILGKADDPNTAPFNTAPVGTGPFRWGERRAGEHVLLEKNPAYHGDGPYLDRVVFRYIPDQTMLYTQFRSGEIDYLGLSGLQPAFDAEARALPDRRIVAAPAPFVEHIALNHGFAPFADKAVRQALYLAMNRKARLEAIYHGRPIETESYVPHGHWAFDDGLPKHSHDPAAAKALLDKAGWLPGADGIRQKDGVRLAFTNSTSAGSQSREQAQQLLKQDWREIGVDMTIENMPGAVIWGEFWQKSQYQSVMVASNFLQGSDPDVTPRFSSKAIPAQGGSGLNTYQYRNPEVDGLLERGSREMDQAVRRKIYQRLQQIIREDLVFLPVSQSVIVEGVKAKLTGYRPNINASSNCWNMRHWFWAA</sequence>
<dbReference type="GO" id="GO:0043190">
    <property type="term" value="C:ATP-binding cassette (ABC) transporter complex"/>
    <property type="evidence" value="ECO:0007669"/>
    <property type="project" value="InterPro"/>
</dbReference>
<dbReference type="PANTHER" id="PTHR30290">
    <property type="entry name" value="PERIPLASMIC BINDING COMPONENT OF ABC TRANSPORTER"/>
    <property type="match status" value="1"/>
</dbReference>
<evidence type="ECO:0000313" key="6">
    <source>
        <dbReference type="Proteomes" id="UP000075787"/>
    </source>
</evidence>